<organism evidence="1 2">
    <name type="scientific">Streptomyces lydicus</name>
    <dbReference type="NCBI Taxonomy" id="47763"/>
    <lineage>
        <taxon>Bacteria</taxon>
        <taxon>Bacillati</taxon>
        <taxon>Actinomycetota</taxon>
        <taxon>Actinomycetes</taxon>
        <taxon>Kitasatosporales</taxon>
        <taxon>Streptomycetaceae</taxon>
        <taxon>Streptomyces</taxon>
    </lineage>
</organism>
<protein>
    <submittedName>
        <fullName evidence="1">Uncharacterized protein</fullName>
    </submittedName>
</protein>
<sequence>MTTPTATGAPYTRAAPAAEAGFARLDALWRRRATARPAAAVLTTRHRIRAGHFDAVAHSYAVEVCGGVDANSGSPRAC</sequence>
<dbReference type="OrthoDB" id="3959406at2"/>
<name>A0A1D7VK94_9ACTN</name>
<dbReference type="RefSeq" id="WP_069569125.1">
    <property type="nucleotide sequence ID" value="NZ_CP017157.1"/>
</dbReference>
<dbReference type="EMBL" id="CP017157">
    <property type="protein sequence ID" value="AOP47169.1"/>
    <property type="molecule type" value="Genomic_DNA"/>
</dbReference>
<dbReference type="KEGG" id="slc:SL103_13685"/>
<evidence type="ECO:0000313" key="2">
    <source>
        <dbReference type="Proteomes" id="UP000094094"/>
    </source>
</evidence>
<dbReference type="AlphaFoldDB" id="A0A1D7VK94"/>
<keyword evidence="2" id="KW-1185">Reference proteome</keyword>
<evidence type="ECO:0000313" key="1">
    <source>
        <dbReference type="EMBL" id="AOP47169.1"/>
    </source>
</evidence>
<accession>A0A1D7VK94</accession>
<gene>
    <name evidence="1" type="ORF">SL103_13685</name>
</gene>
<dbReference type="Proteomes" id="UP000094094">
    <property type="component" value="Chromosome"/>
</dbReference>
<proteinExistence type="predicted"/>
<reference evidence="1 2" key="1">
    <citation type="submission" date="2016-09" db="EMBL/GenBank/DDBJ databases">
        <title>Complete genome sequencing of Streptomyces lydicus 103 and metabolic pathways analysis of antibiotic biosynthesis.</title>
        <authorList>
            <person name="Jia N."/>
            <person name="Ding M.-Z."/>
            <person name="Gao F."/>
            <person name="Yuan Y.-J."/>
        </authorList>
    </citation>
    <scope>NUCLEOTIDE SEQUENCE [LARGE SCALE GENOMIC DNA]</scope>
    <source>
        <strain evidence="1 2">103</strain>
    </source>
</reference>